<protein>
    <submittedName>
        <fullName evidence="1">Uncharacterized protein</fullName>
    </submittedName>
</protein>
<name>A0AAV3XV47_9GAST</name>
<evidence type="ECO:0000313" key="1">
    <source>
        <dbReference type="EMBL" id="GFN74157.1"/>
    </source>
</evidence>
<organism evidence="1 2">
    <name type="scientific">Plakobranchus ocellatus</name>
    <dbReference type="NCBI Taxonomy" id="259542"/>
    <lineage>
        <taxon>Eukaryota</taxon>
        <taxon>Metazoa</taxon>
        <taxon>Spiralia</taxon>
        <taxon>Lophotrochozoa</taxon>
        <taxon>Mollusca</taxon>
        <taxon>Gastropoda</taxon>
        <taxon>Heterobranchia</taxon>
        <taxon>Euthyneura</taxon>
        <taxon>Panpulmonata</taxon>
        <taxon>Sacoglossa</taxon>
        <taxon>Placobranchoidea</taxon>
        <taxon>Plakobranchidae</taxon>
        <taxon>Plakobranchus</taxon>
    </lineage>
</organism>
<sequence>MRKQARRKCVRPERPQNGNDNYCAFSEKQFRHALKITLALVSRHALKLTLVLVSRYALKITLVLISRHALKIMPCILKRDKCSTVAENYRPISLTSMISKTNRANGECSAVSLPLAEC</sequence>
<reference evidence="1 2" key="1">
    <citation type="journal article" date="2021" name="Elife">
        <title>Chloroplast acquisition without the gene transfer in kleptoplastic sea slugs, Plakobranchus ocellatus.</title>
        <authorList>
            <person name="Maeda T."/>
            <person name="Takahashi S."/>
            <person name="Yoshida T."/>
            <person name="Shimamura S."/>
            <person name="Takaki Y."/>
            <person name="Nagai Y."/>
            <person name="Toyoda A."/>
            <person name="Suzuki Y."/>
            <person name="Arimoto A."/>
            <person name="Ishii H."/>
            <person name="Satoh N."/>
            <person name="Nishiyama T."/>
            <person name="Hasebe M."/>
            <person name="Maruyama T."/>
            <person name="Minagawa J."/>
            <person name="Obokata J."/>
            <person name="Shigenobu S."/>
        </authorList>
    </citation>
    <scope>NUCLEOTIDE SEQUENCE [LARGE SCALE GENOMIC DNA]</scope>
</reference>
<dbReference type="EMBL" id="BLXT01000055">
    <property type="protein sequence ID" value="GFN74157.1"/>
    <property type="molecule type" value="Genomic_DNA"/>
</dbReference>
<gene>
    <name evidence="1" type="ORF">PoB_000066300</name>
</gene>
<proteinExistence type="predicted"/>
<dbReference type="AlphaFoldDB" id="A0AAV3XV47"/>
<accession>A0AAV3XV47</accession>
<evidence type="ECO:0000313" key="2">
    <source>
        <dbReference type="Proteomes" id="UP000735302"/>
    </source>
</evidence>
<dbReference type="Proteomes" id="UP000735302">
    <property type="component" value="Unassembled WGS sequence"/>
</dbReference>
<comment type="caution">
    <text evidence="1">The sequence shown here is derived from an EMBL/GenBank/DDBJ whole genome shotgun (WGS) entry which is preliminary data.</text>
</comment>
<keyword evidence="2" id="KW-1185">Reference proteome</keyword>